<dbReference type="KEGG" id="lho:LOOC260_105670"/>
<sequence>MAVAEIELNQVDFVYQPGTPFEVAALHNINLTIESNSYMAIVGHTGSGKSTLIQLLDGLLQPTAGRLTVAGKTIDVNSSNRELAQLRQHVGIVFQFPENQLFEETVIKDIAFGPQNFGKSEPEAIELAMQAMHQVGLADDLATRSPFELSGGQMRRVAIAGVLAMQPQILILDEPTAGLDPRGQHEIMDLFARLQQEQQLTVVLVTHQMEDAAKYADMVAVMNHGRIVKVSSPREIFIDPDWLKANHLMVPKTTEFAQKLQQHGFHFDPFPMTVAELAQQVSQQLESGAQ</sequence>
<evidence type="ECO:0000256" key="8">
    <source>
        <dbReference type="RuleBase" id="RU365104"/>
    </source>
</evidence>
<dbReference type="PROSITE" id="PS50893">
    <property type="entry name" value="ABC_TRANSPORTER_2"/>
    <property type="match status" value="1"/>
</dbReference>
<keyword evidence="6" id="KW-1278">Translocase</keyword>
<keyword evidence="5 8" id="KW-0067">ATP-binding</keyword>
<dbReference type="GO" id="GO:0043190">
    <property type="term" value="C:ATP-binding cassette (ABC) transporter complex"/>
    <property type="evidence" value="ECO:0007669"/>
    <property type="project" value="TreeGrafter"/>
</dbReference>
<dbReference type="FunFam" id="3.40.50.300:FF:000224">
    <property type="entry name" value="Energy-coupling factor transporter ATP-binding protein EcfA"/>
    <property type="match status" value="1"/>
</dbReference>
<comment type="function">
    <text evidence="8">ATP-binding (A) component of a common energy-coupling factor (ECF) ABC-transporter complex.</text>
</comment>
<dbReference type="HOGENOM" id="CLU_000604_1_22_9"/>
<evidence type="ECO:0000256" key="7">
    <source>
        <dbReference type="ARBA" id="ARBA00023136"/>
    </source>
</evidence>
<evidence type="ECO:0000313" key="10">
    <source>
        <dbReference type="EMBL" id="BAP85124.1"/>
    </source>
</evidence>
<dbReference type="InterPro" id="IPR003439">
    <property type="entry name" value="ABC_transporter-like_ATP-bd"/>
</dbReference>
<dbReference type="NCBIfam" id="TIGR04521">
    <property type="entry name" value="ECF_ATPase_2"/>
    <property type="match status" value="1"/>
</dbReference>
<comment type="subcellular location">
    <subcellularLocation>
        <location evidence="1 8">Cell membrane</location>
        <topology evidence="1 8">Peripheral membrane protein</topology>
    </subcellularLocation>
</comment>
<dbReference type="GO" id="GO:0042626">
    <property type="term" value="F:ATPase-coupled transmembrane transporter activity"/>
    <property type="evidence" value="ECO:0007669"/>
    <property type="project" value="TreeGrafter"/>
</dbReference>
<dbReference type="STRING" id="1291742.LOOC260_105670"/>
<gene>
    <name evidence="10" type="ORF">LOOC260_105670</name>
</gene>
<feature type="domain" description="ABC transporter" evidence="9">
    <location>
        <begin position="6"/>
        <end position="249"/>
    </location>
</feature>
<evidence type="ECO:0000256" key="2">
    <source>
        <dbReference type="ARBA" id="ARBA00022448"/>
    </source>
</evidence>
<evidence type="ECO:0000256" key="4">
    <source>
        <dbReference type="ARBA" id="ARBA00022741"/>
    </source>
</evidence>
<dbReference type="InterPro" id="IPR050095">
    <property type="entry name" value="ECF_ABC_transporter_ATP-bd"/>
</dbReference>
<comment type="subunit">
    <text evidence="8">Forms a stable energy-coupling factor (ECF) transporter complex composed of 2 membrane-embedded substrate-binding proteins (S component), 2 ATP-binding proteins (A component) and 2 transmembrane proteins (T component).</text>
</comment>
<dbReference type="InterPro" id="IPR003593">
    <property type="entry name" value="AAA+_ATPase"/>
</dbReference>
<comment type="similarity">
    <text evidence="8">Belongs to the ABC transporter superfamily. Energy-coupling factor EcfA family.</text>
</comment>
<keyword evidence="3 8" id="KW-1003">Cell membrane</keyword>
<evidence type="ECO:0000256" key="5">
    <source>
        <dbReference type="ARBA" id="ARBA00022840"/>
    </source>
</evidence>
<keyword evidence="7 8" id="KW-0472">Membrane</keyword>
<dbReference type="PANTHER" id="PTHR43553">
    <property type="entry name" value="HEAVY METAL TRANSPORTER"/>
    <property type="match status" value="1"/>
</dbReference>
<dbReference type="CDD" id="cd03225">
    <property type="entry name" value="ABC_cobalt_CbiO_domain1"/>
    <property type="match status" value="1"/>
</dbReference>
<dbReference type="NCBIfam" id="NF010155">
    <property type="entry name" value="PRK13634.1"/>
    <property type="match status" value="1"/>
</dbReference>
<dbReference type="GO" id="GO:0005524">
    <property type="term" value="F:ATP binding"/>
    <property type="evidence" value="ECO:0007669"/>
    <property type="project" value="UniProtKB-UniRule"/>
</dbReference>
<dbReference type="Gene3D" id="3.40.50.300">
    <property type="entry name" value="P-loop containing nucleotide triphosphate hydrolases"/>
    <property type="match status" value="1"/>
</dbReference>
<accession>A0A0A1GVW0</accession>
<evidence type="ECO:0000256" key="3">
    <source>
        <dbReference type="ARBA" id="ARBA00022475"/>
    </source>
</evidence>
<dbReference type="SUPFAM" id="SSF52540">
    <property type="entry name" value="P-loop containing nucleoside triphosphate hydrolases"/>
    <property type="match status" value="1"/>
</dbReference>
<keyword evidence="4 8" id="KW-0547">Nucleotide-binding</keyword>
<dbReference type="SMART" id="SM00382">
    <property type="entry name" value="AAA"/>
    <property type="match status" value="1"/>
</dbReference>
<dbReference type="GO" id="GO:0016887">
    <property type="term" value="F:ATP hydrolysis activity"/>
    <property type="evidence" value="ECO:0007669"/>
    <property type="project" value="InterPro"/>
</dbReference>
<reference evidence="10 11" key="1">
    <citation type="submission" date="2014-11" db="EMBL/GenBank/DDBJ databases">
        <title>Complete genome sequence and analysis of Lactobacillus hokkaidonensis LOOC260T.</title>
        <authorList>
            <person name="Tanizawa Y."/>
            <person name="Tohno M."/>
            <person name="Kaminuma E."/>
            <person name="Nakamura Y."/>
            <person name="Arita M."/>
        </authorList>
    </citation>
    <scope>NUCLEOTIDE SEQUENCE [LARGE SCALE GENOMIC DNA]</scope>
    <source>
        <strain evidence="10 11">LOOC260</strain>
    </source>
</reference>
<dbReference type="InterPro" id="IPR027417">
    <property type="entry name" value="P-loop_NTPase"/>
</dbReference>
<evidence type="ECO:0000259" key="9">
    <source>
        <dbReference type="PROSITE" id="PS50893"/>
    </source>
</evidence>
<keyword evidence="2 8" id="KW-0813">Transport</keyword>
<dbReference type="InterPro" id="IPR017871">
    <property type="entry name" value="ABC_transporter-like_CS"/>
</dbReference>
<dbReference type="PANTHER" id="PTHR43553:SF27">
    <property type="entry name" value="ENERGY-COUPLING FACTOR TRANSPORTER ATP-BINDING PROTEIN ECFA2"/>
    <property type="match status" value="1"/>
</dbReference>
<dbReference type="PROSITE" id="PS00211">
    <property type="entry name" value="ABC_TRANSPORTER_1"/>
    <property type="match status" value="1"/>
</dbReference>
<evidence type="ECO:0000256" key="6">
    <source>
        <dbReference type="ARBA" id="ARBA00022967"/>
    </source>
</evidence>
<organism evidence="10 11">
    <name type="scientific">Paucilactobacillus hokkaidonensis JCM 18461</name>
    <dbReference type="NCBI Taxonomy" id="1291742"/>
    <lineage>
        <taxon>Bacteria</taxon>
        <taxon>Bacillati</taxon>
        <taxon>Bacillota</taxon>
        <taxon>Bacilli</taxon>
        <taxon>Lactobacillales</taxon>
        <taxon>Lactobacillaceae</taxon>
        <taxon>Paucilactobacillus</taxon>
    </lineage>
</organism>
<dbReference type="EMBL" id="AP014680">
    <property type="protein sequence ID" value="BAP85124.1"/>
    <property type="molecule type" value="Genomic_DNA"/>
</dbReference>
<dbReference type="InterPro" id="IPR030946">
    <property type="entry name" value="EcfA2"/>
</dbReference>
<name>A0A0A1GVW0_9LACO</name>
<evidence type="ECO:0000256" key="1">
    <source>
        <dbReference type="ARBA" id="ARBA00004202"/>
    </source>
</evidence>
<dbReference type="Proteomes" id="UP000031620">
    <property type="component" value="Chromosome"/>
</dbReference>
<dbReference type="EC" id="7.-.-.-" evidence="8"/>
<evidence type="ECO:0000313" key="11">
    <source>
        <dbReference type="Proteomes" id="UP000031620"/>
    </source>
</evidence>
<proteinExistence type="inferred from homology"/>
<dbReference type="Pfam" id="PF00005">
    <property type="entry name" value="ABC_tran"/>
    <property type="match status" value="1"/>
</dbReference>
<protein>
    <recommendedName>
        <fullName evidence="8">Energy-coupling factor transporter ATP-binding protein EcfA2</fullName>
        <ecNumber evidence="8">7.-.-.-</ecNumber>
    </recommendedName>
</protein>
<dbReference type="InterPro" id="IPR015856">
    <property type="entry name" value="ABC_transpr_CbiO/EcfA_su"/>
</dbReference>
<dbReference type="AlphaFoldDB" id="A0A0A1GVW0"/>